<dbReference type="OrthoDB" id="9814490at2"/>
<accession>A0A1I0J3G4</accession>
<evidence type="ECO:0000256" key="1">
    <source>
        <dbReference type="ARBA" id="ARBA00007274"/>
    </source>
</evidence>
<dbReference type="InterPro" id="IPR001451">
    <property type="entry name" value="Hexapep"/>
</dbReference>
<proteinExistence type="inferred from homology"/>
<dbReference type="InterPro" id="IPR051159">
    <property type="entry name" value="Hexapeptide_acetyltransf"/>
</dbReference>
<dbReference type="GO" id="GO:0005829">
    <property type="term" value="C:cytosol"/>
    <property type="evidence" value="ECO:0007669"/>
    <property type="project" value="TreeGrafter"/>
</dbReference>
<dbReference type="PANTHER" id="PTHR23416">
    <property type="entry name" value="SIALIC ACID SYNTHASE-RELATED"/>
    <property type="match status" value="1"/>
</dbReference>
<evidence type="ECO:0000313" key="5">
    <source>
        <dbReference type="EMBL" id="SEU04263.1"/>
    </source>
</evidence>
<dbReference type="CDD" id="cd04647">
    <property type="entry name" value="LbH_MAT_like"/>
    <property type="match status" value="1"/>
</dbReference>
<comment type="similarity">
    <text evidence="1">Belongs to the transferase hexapeptide repeat family.</text>
</comment>
<dbReference type="AlphaFoldDB" id="A0A1I0J3G4"/>
<keyword evidence="2 5" id="KW-0808">Transferase</keyword>
<name>A0A1I0J3G4_9BACT</name>
<evidence type="ECO:0000313" key="6">
    <source>
        <dbReference type="Proteomes" id="UP000198697"/>
    </source>
</evidence>
<dbReference type="GO" id="GO:0008374">
    <property type="term" value="F:O-acyltransferase activity"/>
    <property type="evidence" value="ECO:0007669"/>
    <property type="project" value="TreeGrafter"/>
</dbReference>
<keyword evidence="3" id="KW-0677">Repeat</keyword>
<dbReference type="EMBL" id="FOHS01000006">
    <property type="protein sequence ID" value="SEU04263.1"/>
    <property type="molecule type" value="Genomic_DNA"/>
</dbReference>
<sequence>MSLTDKIKHNPRLKQLVLRLLLVPREARPRLWVRYLVNPFVHRRGRRARVRWRTRLDVVPFQPFMVGEDSVIEDFTTVNNGMGRVCIGARTLVGMSNVLIGPLCIGNDVIIAQNVVFSGLNHGYHDVHTPIRNQPCTTAEIVVEDEVWIGANVVVTAGIRIGRHAVVAAGSVVTRDVAPYTIVGGNPARLLKHYDAATQQWHKYRPPALP</sequence>
<dbReference type="InterPro" id="IPR011004">
    <property type="entry name" value="Trimer_LpxA-like_sf"/>
</dbReference>
<dbReference type="PANTHER" id="PTHR23416:SF23">
    <property type="entry name" value="ACETYLTRANSFERASE C18B11.09C-RELATED"/>
    <property type="match status" value="1"/>
</dbReference>
<gene>
    <name evidence="5" type="ORF">SAMN04487998_3641</name>
</gene>
<dbReference type="PROSITE" id="PS00101">
    <property type="entry name" value="HEXAPEP_TRANSFERASES"/>
    <property type="match status" value="1"/>
</dbReference>
<dbReference type="Proteomes" id="UP000198697">
    <property type="component" value="Unassembled WGS sequence"/>
</dbReference>
<evidence type="ECO:0000256" key="4">
    <source>
        <dbReference type="ARBA" id="ARBA00023315"/>
    </source>
</evidence>
<keyword evidence="6" id="KW-1185">Reference proteome</keyword>
<organism evidence="5 6">
    <name type="scientific">Hymenobacter actinosclerus</name>
    <dbReference type="NCBI Taxonomy" id="82805"/>
    <lineage>
        <taxon>Bacteria</taxon>
        <taxon>Pseudomonadati</taxon>
        <taxon>Bacteroidota</taxon>
        <taxon>Cytophagia</taxon>
        <taxon>Cytophagales</taxon>
        <taxon>Hymenobacteraceae</taxon>
        <taxon>Hymenobacter</taxon>
    </lineage>
</organism>
<keyword evidence="4" id="KW-0012">Acyltransferase</keyword>
<dbReference type="Pfam" id="PF00132">
    <property type="entry name" value="Hexapep"/>
    <property type="match status" value="1"/>
</dbReference>
<protein>
    <submittedName>
        <fullName evidence="5">Acetyltransferase (Isoleucine patch superfamily)</fullName>
    </submittedName>
</protein>
<dbReference type="InterPro" id="IPR018357">
    <property type="entry name" value="Hexapep_transf_CS"/>
</dbReference>
<dbReference type="STRING" id="82805.SAMN04487998_3641"/>
<evidence type="ECO:0000256" key="2">
    <source>
        <dbReference type="ARBA" id="ARBA00022679"/>
    </source>
</evidence>
<reference evidence="6" key="1">
    <citation type="submission" date="2016-10" db="EMBL/GenBank/DDBJ databases">
        <authorList>
            <person name="Varghese N."/>
            <person name="Submissions S."/>
        </authorList>
    </citation>
    <scope>NUCLEOTIDE SEQUENCE [LARGE SCALE GENOMIC DNA]</scope>
    <source>
        <strain evidence="6">DSM 15310</strain>
    </source>
</reference>
<dbReference type="SUPFAM" id="SSF51161">
    <property type="entry name" value="Trimeric LpxA-like enzymes"/>
    <property type="match status" value="1"/>
</dbReference>
<dbReference type="RefSeq" id="WP_092774150.1">
    <property type="nucleotide sequence ID" value="NZ_FOHS01000006.1"/>
</dbReference>
<dbReference type="Gene3D" id="2.160.10.10">
    <property type="entry name" value="Hexapeptide repeat proteins"/>
    <property type="match status" value="1"/>
</dbReference>
<evidence type="ECO:0000256" key="3">
    <source>
        <dbReference type="ARBA" id="ARBA00022737"/>
    </source>
</evidence>